<feature type="region of interest" description="Disordered" evidence="2">
    <location>
        <begin position="1"/>
        <end position="23"/>
    </location>
</feature>
<dbReference type="InterPro" id="IPR035919">
    <property type="entry name" value="EAL_sf"/>
</dbReference>
<dbReference type="InterPro" id="IPR000160">
    <property type="entry name" value="GGDEF_dom"/>
</dbReference>
<evidence type="ECO:0000259" key="3">
    <source>
        <dbReference type="PROSITE" id="PS50112"/>
    </source>
</evidence>
<dbReference type="InterPro" id="IPR035965">
    <property type="entry name" value="PAS-like_dom_sf"/>
</dbReference>
<dbReference type="GO" id="GO:0003824">
    <property type="term" value="F:catalytic activity"/>
    <property type="evidence" value="ECO:0007669"/>
    <property type="project" value="UniProtKB-ARBA"/>
</dbReference>
<dbReference type="NCBIfam" id="TIGR00254">
    <property type="entry name" value="GGDEF"/>
    <property type="match status" value="1"/>
</dbReference>
<dbReference type="NCBIfam" id="TIGR00229">
    <property type="entry name" value="sensory_box"/>
    <property type="match status" value="1"/>
</dbReference>
<evidence type="ECO:0000313" key="8">
    <source>
        <dbReference type="Proteomes" id="UP000287336"/>
    </source>
</evidence>
<dbReference type="InterPro" id="IPR029787">
    <property type="entry name" value="Nucleotide_cyclase"/>
</dbReference>
<proteinExistence type="predicted"/>
<dbReference type="CDD" id="cd01948">
    <property type="entry name" value="EAL"/>
    <property type="match status" value="1"/>
</dbReference>
<dbReference type="CDD" id="cd00130">
    <property type="entry name" value="PAS"/>
    <property type="match status" value="1"/>
</dbReference>
<dbReference type="EMBL" id="RZHG01000024">
    <property type="protein sequence ID" value="RUR28659.1"/>
    <property type="molecule type" value="Genomic_DNA"/>
</dbReference>
<dbReference type="FunFam" id="3.30.70.270:FF:000001">
    <property type="entry name" value="Diguanylate cyclase domain protein"/>
    <property type="match status" value="1"/>
</dbReference>
<dbReference type="PROSITE" id="PS50112">
    <property type="entry name" value="PAS"/>
    <property type="match status" value="1"/>
</dbReference>
<dbReference type="CDD" id="cd01949">
    <property type="entry name" value="GGDEF"/>
    <property type="match status" value="1"/>
</dbReference>
<dbReference type="Pfam" id="PF00990">
    <property type="entry name" value="GGDEF"/>
    <property type="match status" value="1"/>
</dbReference>
<dbReference type="SUPFAM" id="SSF141868">
    <property type="entry name" value="EAL domain-like"/>
    <property type="match status" value="1"/>
</dbReference>
<dbReference type="OrthoDB" id="5777683at2"/>
<comment type="caution">
    <text evidence="7">The sequence shown here is derived from an EMBL/GenBank/DDBJ whole genome shotgun (WGS) entry which is preliminary data.</text>
</comment>
<dbReference type="Pfam" id="PF00989">
    <property type="entry name" value="PAS"/>
    <property type="match status" value="1"/>
</dbReference>
<evidence type="ECO:0000259" key="4">
    <source>
        <dbReference type="PROSITE" id="PS50113"/>
    </source>
</evidence>
<dbReference type="PANTHER" id="PTHR44757:SF2">
    <property type="entry name" value="BIOFILM ARCHITECTURE MAINTENANCE PROTEIN MBAA"/>
    <property type="match status" value="1"/>
</dbReference>
<dbReference type="InterPro" id="IPR043128">
    <property type="entry name" value="Rev_trsase/Diguanyl_cyclase"/>
</dbReference>
<dbReference type="SUPFAM" id="SSF55785">
    <property type="entry name" value="PYP-like sensor domain (PAS domain)"/>
    <property type="match status" value="1"/>
</dbReference>
<dbReference type="PROSITE" id="PS50113">
    <property type="entry name" value="PAC"/>
    <property type="match status" value="1"/>
</dbReference>
<dbReference type="InterPro" id="IPR001633">
    <property type="entry name" value="EAL_dom"/>
</dbReference>
<evidence type="ECO:0000259" key="6">
    <source>
        <dbReference type="PROSITE" id="PS50887"/>
    </source>
</evidence>
<dbReference type="PANTHER" id="PTHR44757">
    <property type="entry name" value="DIGUANYLATE CYCLASE DGCP"/>
    <property type="match status" value="1"/>
</dbReference>
<accession>A0A3S0W113</accession>
<dbReference type="InterPro" id="IPR013767">
    <property type="entry name" value="PAS_fold"/>
</dbReference>
<keyword evidence="8" id="KW-1185">Reference proteome</keyword>
<dbReference type="InterPro" id="IPR052155">
    <property type="entry name" value="Biofilm_reg_signaling"/>
</dbReference>
<evidence type="ECO:0000256" key="2">
    <source>
        <dbReference type="SAM" id="MobiDB-lite"/>
    </source>
</evidence>
<dbReference type="SUPFAM" id="SSF55073">
    <property type="entry name" value="Nucleotide cyclase"/>
    <property type="match status" value="1"/>
</dbReference>
<comment type="cofactor">
    <cofactor evidence="1">
        <name>Mg(2+)</name>
        <dbReference type="ChEBI" id="CHEBI:18420"/>
    </cofactor>
</comment>
<dbReference type="Pfam" id="PF00563">
    <property type="entry name" value="EAL"/>
    <property type="match status" value="1"/>
</dbReference>
<dbReference type="InterPro" id="IPR000014">
    <property type="entry name" value="PAS"/>
</dbReference>
<dbReference type="AlphaFoldDB" id="A0A3S0W113"/>
<gene>
    <name evidence="7" type="ORF">ELY33_13660</name>
</gene>
<dbReference type="Gene3D" id="3.20.20.450">
    <property type="entry name" value="EAL domain"/>
    <property type="match status" value="1"/>
</dbReference>
<evidence type="ECO:0000256" key="1">
    <source>
        <dbReference type="ARBA" id="ARBA00001946"/>
    </source>
</evidence>
<feature type="domain" description="EAL" evidence="5">
    <location>
        <begin position="352"/>
        <end position="607"/>
    </location>
</feature>
<organism evidence="7 8">
    <name type="scientific">Vreelandella andesensis</name>
    <dbReference type="NCBI Taxonomy" id="447567"/>
    <lineage>
        <taxon>Bacteria</taxon>
        <taxon>Pseudomonadati</taxon>
        <taxon>Pseudomonadota</taxon>
        <taxon>Gammaproteobacteria</taxon>
        <taxon>Oceanospirillales</taxon>
        <taxon>Halomonadaceae</taxon>
        <taxon>Vreelandella</taxon>
    </lineage>
</organism>
<dbReference type="PROSITE" id="PS50883">
    <property type="entry name" value="EAL"/>
    <property type="match status" value="1"/>
</dbReference>
<reference evidence="7 8" key="1">
    <citation type="submission" date="2018-12" db="EMBL/GenBank/DDBJ databases">
        <title>three novel Halomonas strain isolated from plants.</title>
        <authorList>
            <person name="Sun C."/>
        </authorList>
    </citation>
    <scope>NUCLEOTIDE SEQUENCE [LARGE SCALE GENOMIC DNA]</scope>
    <source>
        <strain evidence="7 8">DSM 19434</strain>
    </source>
</reference>
<feature type="domain" description="PAC" evidence="4">
    <location>
        <begin position="126"/>
        <end position="178"/>
    </location>
</feature>
<dbReference type="PROSITE" id="PS50887">
    <property type="entry name" value="GGDEF"/>
    <property type="match status" value="1"/>
</dbReference>
<dbReference type="Proteomes" id="UP000287336">
    <property type="component" value="Unassembled WGS sequence"/>
</dbReference>
<dbReference type="SMART" id="SM00091">
    <property type="entry name" value="PAS"/>
    <property type="match status" value="1"/>
</dbReference>
<dbReference type="SMART" id="SM00267">
    <property type="entry name" value="GGDEF"/>
    <property type="match status" value="1"/>
</dbReference>
<dbReference type="SMART" id="SM00052">
    <property type="entry name" value="EAL"/>
    <property type="match status" value="1"/>
</dbReference>
<dbReference type="GO" id="GO:0006355">
    <property type="term" value="P:regulation of DNA-templated transcription"/>
    <property type="evidence" value="ECO:0007669"/>
    <property type="project" value="InterPro"/>
</dbReference>
<dbReference type="Gene3D" id="3.30.450.20">
    <property type="entry name" value="PAS domain"/>
    <property type="match status" value="1"/>
</dbReference>
<sequence length="613" mass="67090">MRRGTMEPEDVLPNANEPKGDAQAPDDVFLQKLKEIRLTEVEAALQASQEWAQATLNSIGDAVVTTDLACRITYLNSVAEKLTGWSRTDAMGRPLTEVLILVNGQTQQTAVNPALRAMEENRTVGLAIDSVLIRKDGSPLEIEDSAAPIHDRDGVIRGAVIVFHDACQSPIQSSKLAYQAQHDALTGLPNRILLAERLSRAIGLAKRHQHKVALIYLDLDDFKPINDSLGHSVGDSLLQAVASRLSECVRDTDTVCRQGGDEFVVLLSEIEKPQDAAGIAEKILTALATPYQIDTHELRITTSIGISLYPDHGINAPMLLNNADTAMYHAKENGCNHYQLFRTDMVTQREQRHHIEFQLRQALKDNALFLNFQPRIDIATGLMCSAEALVRWRNPLLGLVQPSAFLPVAEARGLIGPIGHWVLVEVCRQLQAWREEGMAIVPIAVNMSAMELRDKSLPARIAHILSKTGLDAHFLELEMTESSLVYHEDDVSIATLAALSRLGIRIAIDDFGTGTTSLKRLKCVPLDTLNIAPCFVHDMLDSQENAGFIEALIHFGQNLSLRVIAKGVETQAQLDRLAMLGCDGAQGFLLGKPLSAQDFTTLLGSGKPLGPHS</sequence>
<feature type="domain" description="GGDEF" evidence="6">
    <location>
        <begin position="210"/>
        <end position="343"/>
    </location>
</feature>
<evidence type="ECO:0000259" key="5">
    <source>
        <dbReference type="PROSITE" id="PS50883"/>
    </source>
</evidence>
<dbReference type="Gene3D" id="3.30.70.270">
    <property type="match status" value="1"/>
</dbReference>
<evidence type="ECO:0000313" key="7">
    <source>
        <dbReference type="EMBL" id="RUR28659.1"/>
    </source>
</evidence>
<name>A0A3S0W113_9GAMM</name>
<feature type="domain" description="PAS" evidence="3">
    <location>
        <begin position="48"/>
        <end position="121"/>
    </location>
</feature>
<protein>
    <submittedName>
        <fullName evidence="7">EAL domain-containing protein</fullName>
    </submittedName>
</protein>
<dbReference type="InterPro" id="IPR000700">
    <property type="entry name" value="PAS-assoc_C"/>
</dbReference>